<evidence type="ECO:0000256" key="9">
    <source>
        <dbReference type="SAM" id="MobiDB-lite"/>
    </source>
</evidence>
<dbReference type="GO" id="GO:0046513">
    <property type="term" value="P:ceramide biosynthetic process"/>
    <property type="evidence" value="ECO:0007669"/>
    <property type="project" value="TreeGrafter"/>
</dbReference>
<dbReference type="InterPro" id="IPR045221">
    <property type="entry name" value="Sphingomyelin_synth-like"/>
</dbReference>
<feature type="transmembrane region" description="Helical" evidence="10">
    <location>
        <begin position="245"/>
        <end position="261"/>
    </location>
</feature>
<feature type="region of interest" description="Disordered" evidence="9">
    <location>
        <begin position="1"/>
        <end position="62"/>
    </location>
</feature>
<feature type="transmembrane region" description="Helical" evidence="10">
    <location>
        <begin position="179"/>
        <end position="202"/>
    </location>
</feature>
<feature type="transmembrane region" description="Helical" evidence="10">
    <location>
        <begin position="99"/>
        <end position="122"/>
    </location>
</feature>
<dbReference type="InterPro" id="IPR025749">
    <property type="entry name" value="Sphingomyelin_synth-like_dom"/>
</dbReference>
<dbReference type="GO" id="GO:0006686">
    <property type="term" value="P:sphingomyelin biosynthetic process"/>
    <property type="evidence" value="ECO:0007669"/>
    <property type="project" value="TreeGrafter"/>
</dbReference>
<dbReference type="GO" id="GO:0000139">
    <property type="term" value="C:Golgi membrane"/>
    <property type="evidence" value="ECO:0007669"/>
    <property type="project" value="TreeGrafter"/>
</dbReference>
<dbReference type="PANTHER" id="PTHR21290">
    <property type="entry name" value="SPHINGOMYELIN SYNTHETASE"/>
    <property type="match status" value="1"/>
</dbReference>
<evidence type="ECO:0000256" key="6">
    <source>
        <dbReference type="ARBA" id="ARBA00022989"/>
    </source>
</evidence>
<dbReference type="GO" id="GO:0047493">
    <property type="term" value="F:ceramide cholinephosphotransferase activity"/>
    <property type="evidence" value="ECO:0007669"/>
    <property type="project" value="TreeGrafter"/>
</dbReference>
<feature type="transmembrane region" description="Helical" evidence="10">
    <location>
        <begin position="146"/>
        <end position="167"/>
    </location>
</feature>
<keyword evidence="3" id="KW-0808">Transferase</keyword>
<dbReference type="GO" id="GO:0005789">
    <property type="term" value="C:endoplasmic reticulum membrane"/>
    <property type="evidence" value="ECO:0007669"/>
    <property type="project" value="TreeGrafter"/>
</dbReference>
<dbReference type="OrthoDB" id="422827at2759"/>
<accession>A0A7R8XIH4</accession>
<proteinExistence type="inferred from homology"/>
<comment type="similarity">
    <text evidence="2">Belongs to the sphingomyelin synthase family.</text>
</comment>
<protein>
    <recommendedName>
        <fullName evidence="11">Sphingomyelin synthase-like domain-containing protein</fullName>
    </recommendedName>
</protein>
<dbReference type="GO" id="GO:0033188">
    <property type="term" value="F:sphingomyelin synthase activity"/>
    <property type="evidence" value="ECO:0007669"/>
    <property type="project" value="TreeGrafter"/>
</dbReference>
<dbReference type="PANTHER" id="PTHR21290:SF27">
    <property type="entry name" value="PHOSPHATIDYLCHOLINE:CERAMIDE CHOLINEPHOSPHOTRANSFERASE 1"/>
    <property type="match status" value="1"/>
</dbReference>
<feature type="transmembrane region" description="Helical" evidence="10">
    <location>
        <begin position="295"/>
        <end position="315"/>
    </location>
</feature>
<feature type="domain" description="Sphingomyelin synthase-like" evidence="11">
    <location>
        <begin position="242"/>
        <end position="314"/>
    </location>
</feature>
<dbReference type="EMBL" id="LR901202">
    <property type="protein sequence ID" value="CAD7248047.1"/>
    <property type="molecule type" value="Genomic_DNA"/>
</dbReference>
<dbReference type="AlphaFoldDB" id="A0A7R8XIH4"/>
<feature type="compositionally biased region" description="Basic and acidic residues" evidence="9">
    <location>
        <begin position="28"/>
        <end position="37"/>
    </location>
</feature>
<evidence type="ECO:0000256" key="8">
    <source>
        <dbReference type="ARBA" id="ARBA00023136"/>
    </source>
</evidence>
<keyword evidence="8 10" id="KW-0472">Membrane</keyword>
<comment type="subcellular location">
    <subcellularLocation>
        <location evidence="1">Membrane</location>
        <topology evidence="1">Multi-pass membrane protein</topology>
    </subcellularLocation>
</comment>
<sequence>MEMRLTEGGSYGSFLTAGPEEGNTGIGSERRDQEMNHPRATVISMASTSTDDDDDTSSDQLLPYNHQNGYHYGYPDENFVPLEGSKPQRKEPKFPKEKLKTLACAVWFFMCGVMNMTFLALVHDRVPKNTPPLPDIFLDNVQTRDWALSVSEYILMGVTYSTLILIFMHKHRWIVFRRVFFIMGLLYLMRSITFFVTVLPVANPNYKCNPQSNDTTPAVILQRVVYLCTGFGLSISGHHTYCGDYIFSGHTMILVLGYLIMREYSPKGWWVLHYAVMGASISGVIFLLISRGHYLVDVILAYYITTRLFWIYHTLANNPTLRKASNAGNNLANECWYPVFLLLERNVNGVLPRKYSWPIPGVRYLCRIKRTAHTS</sequence>
<evidence type="ECO:0000313" key="13">
    <source>
        <dbReference type="Proteomes" id="UP000677054"/>
    </source>
</evidence>
<evidence type="ECO:0000256" key="3">
    <source>
        <dbReference type="ARBA" id="ARBA00022679"/>
    </source>
</evidence>
<evidence type="ECO:0000256" key="2">
    <source>
        <dbReference type="ARBA" id="ARBA00005441"/>
    </source>
</evidence>
<gene>
    <name evidence="12" type="ORF">DSTB1V02_LOCUS7870</name>
</gene>
<keyword evidence="5" id="KW-0746">Sphingolipid metabolism</keyword>
<evidence type="ECO:0000256" key="10">
    <source>
        <dbReference type="SAM" id="Phobius"/>
    </source>
</evidence>
<evidence type="ECO:0000256" key="4">
    <source>
        <dbReference type="ARBA" id="ARBA00022692"/>
    </source>
</evidence>
<evidence type="ECO:0000313" key="12">
    <source>
        <dbReference type="EMBL" id="CAD7248047.1"/>
    </source>
</evidence>
<keyword evidence="4 10" id="KW-0812">Transmembrane</keyword>
<evidence type="ECO:0000256" key="1">
    <source>
        <dbReference type="ARBA" id="ARBA00004141"/>
    </source>
</evidence>
<evidence type="ECO:0000259" key="11">
    <source>
        <dbReference type="Pfam" id="PF14360"/>
    </source>
</evidence>
<evidence type="ECO:0000256" key="5">
    <source>
        <dbReference type="ARBA" id="ARBA00022919"/>
    </source>
</evidence>
<dbReference type="Pfam" id="PF14360">
    <property type="entry name" value="PAP2_C"/>
    <property type="match status" value="1"/>
</dbReference>
<evidence type="ECO:0000256" key="7">
    <source>
        <dbReference type="ARBA" id="ARBA00023098"/>
    </source>
</evidence>
<feature type="transmembrane region" description="Helical" evidence="10">
    <location>
        <begin position="268"/>
        <end position="289"/>
    </location>
</feature>
<keyword evidence="7" id="KW-0443">Lipid metabolism</keyword>
<reference evidence="12" key="1">
    <citation type="submission" date="2020-11" db="EMBL/GenBank/DDBJ databases">
        <authorList>
            <person name="Tran Van P."/>
        </authorList>
    </citation>
    <scope>NUCLEOTIDE SEQUENCE</scope>
</reference>
<keyword evidence="13" id="KW-1185">Reference proteome</keyword>
<dbReference type="Proteomes" id="UP000677054">
    <property type="component" value="Unassembled WGS sequence"/>
</dbReference>
<dbReference type="EMBL" id="CAJPEV010001685">
    <property type="protein sequence ID" value="CAG0893858.1"/>
    <property type="molecule type" value="Genomic_DNA"/>
</dbReference>
<dbReference type="GO" id="GO:0005886">
    <property type="term" value="C:plasma membrane"/>
    <property type="evidence" value="ECO:0007669"/>
    <property type="project" value="TreeGrafter"/>
</dbReference>
<organism evidence="12">
    <name type="scientific">Darwinula stevensoni</name>
    <dbReference type="NCBI Taxonomy" id="69355"/>
    <lineage>
        <taxon>Eukaryota</taxon>
        <taxon>Metazoa</taxon>
        <taxon>Ecdysozoa</taxon>
        <taxon>Arthropoda</taxon>
        <taxon>Crustacea</taxon>
        <taxon>Oligostraca</taxon>
        <taxon>Ostracoda</taxon>
        <taxon>Podocopa</taxon>
        <taxon>Podocopida</taxon>
        <taxon>Darwinulocopina</taxon>
        <taxon>Darwinuloidea</taxon>
        <taxon>Darwinulidae</taxon>
        <taxon>Darwinula</taxon>
    </lineage>
</organism>
<keyword evidence="6 10" id="KW-1133">Transmembrane helix</keyword>
<name>A0A7R8XIH4_9CRUS</name>